<organism evidence="2">
    <name type="scientific">uncultured bacterium pAP3</name>
    <dbReference type="NCBI Taxonomy" id="1781154"/>
    <lineage>
        <taxon>Bacteria</taxon>
        <taxon>environmental samples</taxon>
    </lineage>
</organism>
<protein>
    <submittedName>
        <fullName evidence="2">Brorin isoform X3</fullName>
    </submittedName>
</protein>
<name>A0A1C9U4N8_9BACT</name>
<reference evidence="2" key="1">
    <citation type="journal article" date="2016" name="Sci. Rep.">
        <title>Triclosan Resistome from Metagenome Reveals Diverse Enoyl Acyl Carrier Protein Reductases and Selective Enrichment of Triclosan Resistance Genes.</title>
        <authorList>
            <person name="Khan R."/>
            <person name="Kong H.G."/>
            <person name="Jung Y.H."/>
            <person name="Choi J."/>
            <person name="Baek K.Y."/>
            <person name="Hwang E.C."/>
            <person name="Lee S.W."/>
        </authorList>
    </citation>
    <scope>NUCLEOTIDE SEQUENCE</scope>
</reference>
<sequence length="67" mass="6733">MVLGPADIGGAHRPHAPQQQDGEDETEHDGGDGPGRKASVGREGGNLVGGRRHGDGASLSGVALLRV</sequence>
<dbReference type="EMBL" id="KT982359">
    <property type="protein sequence ID" value="AOR51098.1"/>
    <property type="molecule type" value="Genomic_DNA"/>
</dbReference>
<evidence type="ECO:0000256" key="1">
    <source>
        <dbReference type="SAM" id="MobiDB-lite"/>
    </source>
</evidence>
<proteinExistence type="predicted"/>
<feature type="region of interest" description="Disordered" evidence="1">
    <location>
        <begin position="1"/>
        <end position="67"/>
    </location>
</feature>
<accession>A0A1C9U4N8</accession>
<evidence type="ECO:0000313" key="2">
    <source>
        <dbReference type="EMBL" id="AOR51098.1"/>
    </source>
</evidence>
<dbReference type="AlphaFoldDB" id="A0A1C9U4N8"/>